<reference evidence="3" key="1">
    <citation type="submission" date="2020-05" db="EMBL/GenBank/DDBJ databases">
        <title>Phylogenomic resolution of chytrid fungi.</title>
        <authorList>
            <person name="Stajich J.E."/>
            <person name="Amses K."/>
            <person name="Simmons R."/>
            <person name="Seto K."/>
            <person name="Myers J."/>
            <person name="Bonds A."/>
            <person name="Quandt C.A."/>
            <person name="Barry K."/>
            <person name="Liu P."/>
            <person name="Grigoriev I."/>
            <person name="Longcore J.E."/>
            <person name="James T.Y."/>
        </authorList>
    </citation>
    <scope>NUCLEOTIDE SEQUENCE</scope>
    <source>
        <strain evidence="3">JEL0318</strain>
    </source>
</reference>
<protein>
    <submittedName>
        <fullName evidence="3">Uncharacterized protein</fullName>
    </submittedName>
</protein>
<organism evidence="3 4">
    <name type="scientific">Rhizophlyctis rosea</name>
    <dbReference type="NCBI Taxonomy" id="64517"/>
    <lineage>
        <taxon>Eukaryota</taxon>
        <taxon>Fungi</taxon>
        <taxon>Fungi incertae sedis</taxon>
        <taxon>Chytridiomycota</taxon>
        <taxon>Chytridiomycota incertae sedis</taxon>
        <taxon>Chytridiomycetes</taxon>
        <taxon>Rhizophlyctidales</taxon>
        <taxon>Rhizophlyctidaceae</taxon>
        <taxon>Rhizophlyctis</taxon>
    </lineage>
</organism>
<dbReference type="AlphaFoldDB" id="A0AAD5WZT5"/>
<evidence type="ECO:0000256" key="1">
    <source>
        <dbReference type="ARBA" id="ARBA00022581"/>
    </source>
</evidence>
<proteinExistence type="predicted"/>
<dbReference type="PANTHER" id="PTHR13037">
    <property type="entry name" value="FORMIN"/>
    <property type="match status" value="1"/>
</dbReference>
<keyword evidence="1" id="KW-0945">Host-virus interaction</keyword>
<keyword evidence="4" id="KW-1185">Reference proteome</keyword>
<dbReference type="Proteomes" id="UP001212841">
    <property type="component" value="Unassembled WGS sequence"/>
</dbReference>
<feature type="region of interest" description="Disordered" evidence="2">
    <location>
        <begin position="354"/>
        <end position="406"/>
    </location>
</feature>
<evidence type="ECO:0000256" key="2">
    <source>
        <dbReference type="SAM" id="MobiDB-lite"/>
    </source>
</evidence>
<dbReference type="Pfam" id="PF00023">
    <property type="entry name" value="Ank"/>
    <property type="match status" value="1"/>
</dbReference>
<dbReference type="InterPro" id="IPR002110">
    <property type="entry name" value="Ankyrin_rpt"/>
</dbReference>
<accession>A0AAD5WZT5</accession>
<feature type="region of interest" description="Disordered" evidence="2">
    <location>
        <begin position="130"/>
        <end position="167"/>
    </location>
</feature>
<evidence type="ECO:0000313" key="4">
    <source>
        <dbReference type="Proteomes" id="UP001212841"/>
    </source>
</evidence>
<gene>
    <name evidence="3" type="ORF">HK097_004916</name>
</gene>
<dbReference type="PANTHER" id="PTHR13037:SF24">
    <property type="entry name" value="POLYCOMB PROTEIN PCL-RELATED"/>
    <property type="match status" value="1"/>
</dbReference>
<name>A0AAD5WZT5_9FUNG</name>
<dbReference type="EMBL" id="JADGJD010002314">
    <property type="protein sequence ID" value="KAJ3033281.1"/>
    <property type="molecule type" value="Genomic_DNA"/>
</dbReference>
<comment type="caution">
    <text evidence="3">The sequence shown here is derived from an EMBL/GenBank/DDBJ whole genome shotgun (WGS) entry which is preliminary data.</text>
</comment>
<sequence length="629" mass="68202">MTTPTTTNSLHSTIPIPQPPPTLLSLPPELLTKILIFSASPTLPLTSPLFHALSNPLRTRALWLLHLYGPFIATIKCFDWNFVQGANKCGCRRNAKEEERRCIREEVERKGVWRVVDVVRTAVLGDGADFGDEEQGEDVGRNEVNGGRSANGLEHVTGRGPVSNAGAHPISGSRIAWSADVEVAVNPKTGEKVQSTHTRKSLFPWRKTRHSNNQPRPICSYEQTQLLLFEIFLSLSSSPPISPTTGDDYPLRWAASKGHIRLCEFLLLHGANAEALVPVERERWWRRRGVDGYGVVQSVVVQQGLSVGAVAVPFVMPVHVPLVAPGQANVGYTVGVGVVGGVPVPVQSVPPATTAQLQAPQPPPPTQNPQPTQQNPSIPPVSTLQTPQPPPLQPTQPQPPNPTRRQNPFRLLRVLPKPLPIPLLIQAVTANHISLLRLLLRPRPSTEDPTLPPTCPISAEVLTRALTTSLLTSHLRCAQLLKEAGAQSTPSLVHTLLSKAQTRRLALGPRNTYARHLELAILTLPTADFLRLRAGILRSAAEIGIAKVIDVCCLRGVDGTQHLTPSSDPPPPPVAALGGDADAWSGLPLYASVYNGNLQATKSLLHTAHCSTIYFNYSQKSFCILLMSI</sequence>
<feature type="compositionally biased region" description="Pro residues" evidence="2">
    <location>
        <begin position="387"/>
        <end position="402"/>
    </location>
</feature>
<evidence type="ECO:0000313" key="3">
    <source>
        <dbReference type="EMBL" id="KAJ3033281.1"/>
    </source>
</evidence>
<feature type="non-terminal residue" evidence="3">
    <location>
        <position position="629"/>
    </location>
</feature>